<dbReference type="AlphaFoldDB" id="A0A1H7HDK1"/>
<accession>A0A1H7HDK1</accession>
<dbReference type="Gene3D" id="3.40.50.300">
    <property type="entry name" value="P-loop containing nucleotide triphosphate hydrolases"/>
    <property type="match status" value="1"/>
</dbReference>
<reference evidence="4" key="1">
    <citation type="submission" date="2016-10" db="EMBL/GenBank/DDBJ databases">
        <authorList>
            <person name="Varghese N."/>
        </authorList>
    </citation>
    <scope>NUCLEOTIDE SEQUENCE [LARGE SCALE GENOMIC DNA]</scope>
    <source>
        <strain evidence="4">ACV-9</strain>
    </source>
</reference>
<dbReference type="PANTHER" id="PTHR32039:SF7">
    <property type="entry name" value="COMPETENCE PROTEIN COMM"/>
    <property type="match status" value="1"/>
</dbReference>
<dbReference type="InterPro" id="IPR004482">
    <property type="entry name" value="Mg_chelat-rel"/>
</dbReference>
<dbReference type="RefSeq" id="WP_074789794.1">
    <property type="nucleotide sequence ID" value="NZ_FNZX01000005.1"/>
</dbReference>
<dbReference type="InterPro" id="IPR003593">
    <property type="entry name" value="AAA+_ATPase"/>
</dbReference>
<keyword evidence="4" id="KW-1185">Reference proteome</keyword>
<evidence type="ECO:0000256" key="1">
    <source>
        <dbReference type="ARBA" id="ARBA00006354"/>
    </source>
</evidence>
<dbReference type="InterPro" id="IPR020568">
    <property type="entry name" value="Ribosomal_Su5_D2-typ_SF"/>
</dbReference>
<dbReference type="Pfam" id="PF01078">
    <property type="entry name" value="Mg_chelatase"/>
    <property type="match status" value="1"/>
</dbReference>
<dbReference type="PRINTS" id="PR00830">
    <property type="entry name" value="ENDOLAPTASE"/>
</dbReference>
<comment type="similarity">
    <text evidence="1">Belongs to the Mg-chelatase subunits D/I family. ComM subfamily.</text>
</comment>
<dbReference type="InterPro" id="IPR045006">
    <property type="entry name" value="CHLI-like"/>
</dbReference>
<dbReference type="InterPro" id="IPR025158">
    <property type="entry name" value="Mg_chelat-rel_C"/>
</dbReference>
<sequence length="516" mass="56497">MATVVKSFAVEGINGFFVEIEATTIRGQQQAISIIGLGDQAVKESGERIQAALEHCGYDIPKDKVVISLAPGDKRKRGSHYDLGMIIGLLQQTDQIAAKNLEDVAFIGEISLNGKLRPCNGILPMVTEAKRVGVKTIVLPEANCSEASKISGIDVIGFEKLKDVVKYLESGVVPERKDDNVEVGEIKSTSDIDFADVRGQNELIEAIVLAAAGGHNILMVGTPGCGKTMIASRIPTILPTMTEQESLEVTKLHSIAGTIEAGHDLIKKRPFRSPHHNVSLNALIGGGTYAQPGEVSLAHNGVLFLDELAEFTRGTLDALRQPLEDKKVTISRVNGTNSYPANFMLVSAMNPCPCGYYPTSKCRCSDYEVLHYRGKISGPILERIDIQKDVKNINYFELGDEDVAPSSAELRSMVEKARAIQNERYRDDDKVSCNAQMTTGQIKQYCILDAESKTLMKKVCEDRGYSARVIHKLLRMARTAADLDGMENITINHVRKVLNCRDLDKSNGKMYVVGKM</sequence>
<dbReference type="Pfam" id="PF13541">
    <property type="entry name" value="ChlI"/>
    <property type="match status" value="1"/>
</dbReference>
<dbReference type="Proteomes" id="UP000182321">
    <property type="component" value="Unassembled WGS sequence"/>
</dbReference>
<dbReference type="SMART" id="SM00382">
    <property type="entry name" value="AAA"/>
    <property type="match status" value="1"/>
</dbReference>
<dbReference type="NCBIfam" id="TIGR00368">
    <property type="entry name" value="YifB family Mg chelatase-like AAA ATPase"/>
    <property type="match status" value="1"/>
</dbReference>
<dbReference type="InterPro" id="IPR027417">
    <property type="entry name" value="P-loop_NTPase"/>
</dbReference>
<dbReference type="Pfam" id="PF13335">
    <property type="entry name" value="Mg_chelatase_C"/>
    <property type="match status" value="1"/>
</dbReference>
<dbReference type="InterPro" id="IPR000523">
    <property type="entry name" value="Mg_chelatse_chII-like_cat_dom"/>
</dbReference>
<gene>
    <name evidence="3" type="ORF">SAMN02910377_00955</name>
</gene>
<evidence type="ECO:0000313" key="3">
    <source>
        <dbReference type="EMBL" id="SEK46295.1"/>
    </source>
</evidence>
<name>A0A1H7HDK1_9FIRM</name>
<evidence type="ECO:0000313" key="4">
    <source>
        <dbReference type="Proteomes" id="UP000182321"/>
    </source>
</evidence>
<evidence type="ECO:0000259" key="2">
    <source>
        <dbReference type="SMART" id="SM00382"/>
    </source>
</evidence>
<dbReference type="Gene3D" id="3.30.230.10">
    <property type="match status" value="1"/>
</dbReference>
<dbReference type="GO" id="GO:0005524">
    <property type="term" value="F:ATP binding"/>
    <property type="evidence" value="ECO:0007669"/>
    <property type="project" value="InterPro"/>
</dbReference>
<dbReference type="EMBL" id="FNZX01000005">
    <property type="protein sequence ID" value="SEK46295.1"/>
    <property type="molecule type" value="Genomic_DNA"/>
</dbReference>
<dbReference type="SUPFAM" id="SSF54211">
    <property type="entry name" value="Ribosomal protein S5 domain 2-like"/>
    <property type="match status" value="1"/>
</dbReference>
<feature type="domain" description="AAA+ ATPase" evidence="2">
    <location>
        <begin position="213"/>
        <end position="394"/>
    </location>
</feature>
<protein>
    <submittedName>
        <fullName evidence="3">Magnesium chelatase family protein</fullName>
    </submittedName>
</protein>
<organism evidence="3 4">
    <name type="scientific">Pseudobutyrivibrio ruminis</name>
    <dbReference type="NCBI Taxonomy" id="46206"/>
    <lineage>
        <taxon>Bacteria</taxon>
        <taxon>Bacillati</taxon>
        <taxon>Bacillota</taxon>
        <taxon>Clostridia</taxon>
        <taxon>Lachnospirales</taxon>
        <taxon>Lachnospiraceae</taxon>
        <taxon>Pseudobutyrivibrio</taxon>
    </lineage>
</organism>
<dbReference type="InterPro" id="IPR014721">
    <property type="entry name" value="Ribsml_uS5_D2-typ_fold_subgr"/>
</dbReference>
<dbReference type="SUPFAM" id="SSF52540">
    <property type="entry name" value="P-loop containing nucleoside triphosphate hydrolases"/>
    <property type="match status" value="1"/>
</dbReference>
<proteinExistence type="inferred from homology"/>
<dbReference type="PANTHER" id="PTHR32039">
    <property type="entry name" value="MAGNESIUM-CHELATASE SUBUNIT CHLI"/>
    <property type="match status" value="1"/>
</dbReference>